<protein>
    <submittedName>
        <fullName evidence="1">Uncharacterized protein</fullName>
    </submittedName>
</protein>
<proteinExistence type="predicted"/>
<reference evidence="1 2" key="1">
    <citation type="journal article" date="2011" name="J. Bacteriol.">
        <title>Whole genome sequence of the rifamycin B-producing strain Amycolatopsis mediterranei S699.</title>
        <authorList>
            <person name="Verma M."/>
            <person name="Kaur J."/>
            <person name="Kumar M."/>
            <person name="Kumari K."/>
            <person name="Saxena A."/>
            <person name="Anand S."/>
            <person name="Nigam A."/>
            <person name="Ravi V."/>
            <person name="Raghuvanshi S."/>
            <person name="Khurana P."/>
            <person name="Tyagi A.K."/>
            <person name="Khurana J.P."/>
            <person name="Lal R."/>
        </authorList>
    </citation>
    <scope>NUCLEOTIDE SEQUENCE [LARGE SCALE GENOMIC DNA]</scope>
    <source>
        <strain evidence="1 2">S699</strain>
    </source>
</reference>
<dbReference type="KEGG" id="amn:RAM_29535"/>
<organism evidence="1 2">
    <name type="scientific">Amycolatopsis mediterranei (strain S699)</name>
    <name type="common">Nocardia mediterranei</name>
    <dbReference type="NCBI Taxonomy" id="713604"/>
    <lineage>
        <taxon>Bacteria</taxon>
        <taxon>Bacillati</taxon>
        <taxon>Actinomycetota</taxon>
        <taxon>Actinomycetes</taxon>
        <taxon>Pseudonocardiales</taxon>
        <taxon>Pseudonocardiaceae</taxon>
        <taxon>Amycolatopsis</taxon>
    </lineage>
</organism>
<gene>
    <name evidence="1" type="ordered locus">RAM_29535</name>
</gene>
<dbReference type="Proteomes" id="UP000006138">
    <property type="component" value="Chromosome"/>
</dbReference>
<dbReference type="AlphaFoldDB" id="A0A9R0P142"/>
<accession>A0A9R0P142</accession>
<evidence type="ECO:0000313" key="2">
    <source>
        <dbReference type="Proteomes" id="UP000006138"/>
    </source>
</evidence>
<evidence type="ECO:0000313" key="1">
    <source>
        <dbReference type="EMBL" id="AEK44382.1"/>
    </source>
</evidence>
<sequence>MVTRDHRLLRGVADKNMAHLQGVRVARAAAAELATAAR</sequence>
<name>A0A9R0P142_AMYMS</name>
<dbReference type="EMBL" id="CP002896">
    <property type="protein sequence ID" value="AEK44382.1"/>
    <property type="molecule type" value="Genomic_DNA"/>
</dbReference>
<keyword evidence="2" id="KW-1185">Reference proteome</keyword>